<keyword evidence="3" id="KW-1185">Reference proteome</keyword>
<dbReference type="EMBL" id="JADBGQ010000006">
    <property type="protein sequence ID" value="KAG5393248.1"/>
    <property type="molecule type" value="Genomic_DNA"/>
</dbReference>
<reference evidence="2 3" key="1">
    <citation type="submission" date="2021-03" db="EMBL/GenBank/DDBJ databases">
        <authorList>
            <person name="King G.J."/>
            <person name="Bancroft I."/>
            <person name="Baten A."/>
            <person name="Bloomfield J."/>
            <person name="Borpatragohain P."/>
            <person name="He Z."/>
            <person name="Irish N."/>
            <person name="Irwin J."/>
            <person name="Liu K."/>
            <person name="Mauleon R.P."/>
            <person name="Moore J."/>
            <person name="Morris R."/>
            <person name="Ostergaard L."/>
            <person name="Wang B."/>
            <person name="Wells R."/>
        </authorList>
    </citation>
    <scope>NUCLEOTIDE SEQUENCE [LARGE SCALE GENOMIC DNA]</scope>
    <source>
        <strain evidence="2">R-o-18</strain>
        <tissue evidence="2">Leaf</tissue>
    </source>
</reference>
<sequence length="181" mass="20188">MDPNQTFRTTPSRVNDIDPTRSHSGTETLPAGPTGADGAIRTTKTQRAPPSGTSSQDRFSPTDRTLLPDPTSMPERVGARLWNRPGKRQSTDDLTRTTRPIYPTPLAQTREEVTKLQGMVSSLIVETRNQKITYRTITNQLDQVKRELAQHRANVRERNQTPPDPLRGMSNPQTTGLFSTP</sequence>
<protein>
    <submittedName>
        <fullName evidence="2">Uncharacterized protein</fullName>
    </submittedName>
</protein>
<organism evidence="2 3">
    <name type="scientific">Brassica rapa subsp. trilocularis</name>
    <dbReference type="NCBI Taxonomy" id="1813537"/>
    <lineage>
        <taxon>Eukaryota</taxon>
        <taxon>Viridiplantae</taxon>
        <taxon>Streptophyta</taxon>
        <taxon>Embryophyta</taxon>
        <taxon>Tracheophyta</taxon>
        <taxon>Spermatophyta</taxon>
        <taxon>Magnoliopsida</taxon>
        <taxon>eudicotyledons</taxon>
        <taxon>Gunneridae</taxon>
        <taxon>Pentapetalae</taxon>
        <taxon>rosids</taxon>
        <taxon>malvids</taxon>
        <taxon>Brassicales</taxon>
        <taxon>Brassicaceae</taxon>
        <taxon>Brassiceae</taxon>
        <taxon>Brassica</taxon>
    </lineage>
</organism>
<evidence type="ECO:0000313" key="2">
    <source>
        <dbReference type="EMBL" id="KAG5393248.1"/>
    </source>
</evidence>
<dbReference type="Proteomes" id="UP000823674">
    <property type="component" value="Chromosome A06"/>
</dbReference>
<feature type="compositionally biased region" description="Polar residues" evidence="1">
    <location>
        <begin position="170"/>
        <end position="181"/>
    </location>
</feature>
<comment type="caution">
    <text evidence="2">The sequence shown here is derived from an EMBL/GenBank/DDBJ whole genome shotgun (WGS) entry which is preliminary data.</text>
</comment>
<proteinExistence type="predicted"/>
<name>A0ABQ7M379_BRACM</name>
<accession>A0ABQ7M379</accession>
<feature type="region of interest" description="Disordered" evidence="1">
    <location>
        <begin position="1"/>
        <end position="100"/>
    </location>
</feature>
<feature type="compositionally biased region" description="Polar residues" evidence="1">
    <location>
        <begin position="1"/>
        <end position="13"/>
    </location>
</feature>
<evidence type="ECO:0000313" key="3">
    <source>
        <dbReference type="Proteomes" id="UP000823674"/>
    </source>
</evidence>
<feature type="compositionally biased region" description="Polar residues" evidence="1">
    <location>
        <begin position="42"/>
        <end position="63"/>
    </location>
</feature>
<feature type="region of interest" description="Disordered" evidence="1">
    <location>
        <begin position="154"/>
        <end position="181"/>
    </location>
</feature>
<evidence type="ECO:0000256" key="1">
    <source>
        <dbReference type="SAM" id="MobiDB-lite"/>
    </source>
</evidence>
<gene>
    <name evidence="2" type="primary">A06g504270.1_BraROA</name>
    <name evidence="2" type="ORF">IGI04_023211</name>
</gene>